<reference evidence="1 2" key="1">
    <citation type="journal article" date="2024" name="Proc. Natl. Acad. Sci. U.S.A.">
        <title>The evolutionary genomics of adaptation to stress in wild rhizobium bacteria.</title>
        <authorList>
            <person name="Kehlet-Delgado H."/>
            <person name="Montoya A.P."/>
            <person name="Jensen K.T."/>
            <person name="Wendlandt C.E."/>
            <person name="Dexheimer C."/>
            <person name="Roberts M."/>
            <person name="Torres Martinez L."/>
            <person name="Friesen M.L."/>
            <person name="Griffitts J.S."/>
            <person name="Porter S.S."/>
        </authorList>
    </citation>
    <scope>NUCLEOTIDE SEQUENCE [LARGE SCALE GENOMIC DNA]</scope>
    <source>
        <strain evidence="1 2">M0641</strain>
    </source>
</reference>
<evidence type="ECO:0000313" key="2">
    <source>
        <dbReference type="Proteomes" id="UP001433071"/>
    </source>
</evidence>
<dbReference type="Pfam" id="PF10987">
    <property type="entry name" value="DUF2806"/>
    <property type="match status" value="1"/>
</dbReference>
<sequence>MPERTGGKTLAEGKRDTGSLDTVVEVDPTSGKFKLRLPGKLAGIAGRNLAKAVEMAFAGFAPALYRRAVNGTLQSRLDSAMVDQMCQAIENPDDRVLAAALLRQSLISQAQKAESRAEVLDLTAHHLAIAGLATRPVKEDISPDFLQHFWDTADRLSRSELREIFARILAREIASPDSFSASTLNLLATLHPRNAQKFEELCRMTFNISDLSFVIVSLPKRDKGPLNILGSKTSNRIGEYIDEFGISREDLLDLQSIGLTRSSGEQEYPQLHKLYRKHLHVEFAGRTAHLVMDSSSPGGVYDAVGVISLTPTGRELRSVLVLEPHKDYTYALMNAYSRIGVTMTLDPLQPSNA</sequence>
<gene>
    <name evidence="1" type="ORF">NKI36_19385</name>
</gene>
<protein>
    <submittedName>
        <fullName evidence="1">DUF2806 domain-containing protein</fullName>
    </submittedName>
</protein>
<keyword evidence="2" id="KW-1185">Reference proteome</keyword>
<organism evidence="1 2">
    <name type="scientific">Mesorhizobium caraganae</name>
    <dbReference type="NCBI Taxonomy" id="483206"/>
    <lineage>
        <taxon>Bacteria</taxon>
        <taxon>Pseudomonadati</taxon>
        <taxon>Pseudomonadota</taxon>
        <taxon>Alphaproteobacteria</taxon>
        <taxon>Hyphomicrobiales</taxon>
        <taxon>Phyllobacteriaceae</taxon>
        <taxon>Mesorhizobium</taxon>
    </lineage>
</organism>
<dbReference type="InterPro" id="IPR021254">
    <property type="entry name" value="DUF2806"/>
</dbReference>
<name>A0ABV1Z2M9_9HYPH</name>
<accession>A0ABV1Z2M9</accession>
<proteinExistence type="predicted"/>
<dbReference type="EMBL" id="JAMYQB010000016">
    <property type="protein sequence ID" value="MER9406194.1"/>
    <property type="molecule type" value="Genomic_DNA"/>
</dbReference>
<comment type="caution">
    <text evidence="1">The sequence shown here is derived from an EMBL/GenBank/DDBJ whole genome shotgun (WGS) entry which is preliminary data.</text>
</comment>
<evidence type="ECO:0000313" key="1">
    <source>
        <dbReference type="EMBL" id="MER9406194.1"/>
    </source>
</evidence>
<dbReference type="Proteomes" id="UP001433071">
    <property type="component" value="Unassembled WGS sequence"/>
</dbReference>
<dbReference type="RefSeq" id="WP_352559577.1">
    <property type="nucleotide sequence ID" value="NZ_JAMYQB010000016.1"/>
</dbReference>